<feature type="transmembrane region" description="Helical" evidence="1">
    <location>
        <begin position="7"/>
        <end position="30"/>
    </location>
</feature>
<evidence type="ECO:0000313" key="3">
    <source>
        <dbReference type="Proteomes" id="UP000307756"/>
    </source>
</evidence>
<dbReference type="EMBL" id="SWBM01000001">
    <property type="protein sequence ID" value="TKC18174.1"/>
    <property type="molecule type" value="Genomic_DNA"/>
</dbReference>
<keyword evidence="3" id="KW-1185">Reference proteome</keyword>
<reference evidence="2 3" key="1">
    <citation type="journal article" date="2011" name="J. Microbiol.">
        <title>Bacillus kyonggiensis sp. nov., isolated from soil of a lettuce field.</title>
        <authorList>
            <person name="Dong K."/>
            <person name="Lee S."/>
        </authorList>
    </citation>
    <scope>NUCLEOTIDE SEQUENCE [LARGE SCALE GENOMIC DNA]</scope>
    <source>
        <strain evidence="2 3">NB22</strain>
    </source>
</reference>
<accession>A0A4U1D6U7</accession>
<dbReference type="OrthoDB" id="2890885at2"/>
<proteinExistence type="predicted"/>
<evidence type="ECO:0000256" key="1">
    <source>
        <dbReference type="SAM" id="Phobius"/>
    </source>
</evidence>
<keyword evidence="1" id="KW-0472">Membrane</keyword>
<sequence>MNKIGWLCLGVAGGLVLWAITLFSTGFGYYNGQFNEALYVKFMGDIVKVTTTEELSKYGSYYLGLSSILMFCAIFLYRKFLKIVPVNNEV</sequence>
<comment type="caution">
    <text evidence="2">The sequence shown here is derived from an EMBL/GenBank/DDBJ whole genome shotgun (WGS) entry which is preliminary data.</text>
</comment>
<dbReference type="RefSeq" id="WP_136828889.1">
    <property type="nucleotide sequence ID" value="NZ_SWBM01000001.1"/>
</dbReference>
<feature type="transmembrane region" description="Helical" evidence="1">
    <location>
        <begin position="59"/>
        <end position="77"/>
    </location>
</feature>
<protein>
    <submittedName>
        <fullName evidence="2">Uncharacterized protein</fullName>
    </submittedName>
</protein>
<keyword evidence="1" id="KW-1133">Transmembrane helix</keyword>
<evidence type="ECO:0000313" key="2">
    <source>
        <dbReference type="EMBL" id="TKC18174.1"/>
    </source>
</evidence>
<dbReference type="AlphaFoldDB" id="A0A4U1D6U7"/>
<organism evidence="2 3">
    <name type="scientific">Robertmurraya kyonggiensis</name>
    <dbReference type="NCBI Taxonomy" id="1037680"/>
    <lineage>
        <taxon>Bacteria</taxon>
        <taxon>Bacillati</taxon>
        <taxon>Bacillota</taxon>
        <taxon>Bacilli</taxon>
        <taxon>Bacillales</taxon>
        <taxon>Bacillaceae</taxon>
        <taxon>Robertmurraya</taxon>
    </lineage>
</organism>
<keyword evidence="1" id="KW-0812">Transmembrane</keyword>
<name>A0A4U1D6U7_9BACI</name>
<dbReference type="Proteomes" id="UP000307756">
    <property type="component" value="Unassembled WGS sequence"/>
</dbReference>
<gene>
    <name evidence="2" type="ORF">FA727_01050</name>
</gene>